<proteinExistence type="predicted"/>
<keyword evidence="3" id="KW-1185">Reference proteome</keyword>
<evidence type="ECO:0000313" key="3">
    <source>
        <dbReference type="Proteomes" id="UP000053051"/>
    </source>
</evidence>
<dbReference type="OrthoDB" id="9804312at2"/>
<dbReference type="AlphaFoldDB" id="M1X2A1"/>
<protein>
    <submittedName>
        <fullName evidence="2">SAM-dependent methyltransferase</fullName>
    </submittedName>
</protein>
<dbReference type="Pfam" id="PF13649">
    <property type="entry name" value="Methyltransf_25"/>
    <property type="match status" value="1"/>
</dbReference>
<dbReference type="CDD" id="cd02440">
    <property type="entry name" value="AdoMet_MTases"/>
    <property type="match status" value="1"/>
</dbReference>
<dbReference type="STRING" id="1165094.RINTHH_3100"/>
<reference evidence="2 3" key="1">
    <citation type="submission" date="2012-05" db="EMBL/GenBank/DDBJ databases">
        <authorList>
            <person name="Hilton J."/>
        </authorList>
    </citation>
    <scope>NUCLEOTIDE SEQUENCE [LARGE SCALE GENOMIC DNA]</scope>
    <source>
        <strain evidence="2 3">HH01</strain>
    </source>
</reference>
<dbReference type="RefSeq" id="WP_008231953.1">
    <property type="nucleotide sequence ID" value="NZ_CAIY01000015.1"/>
</dbReference>
<accession>M1X2A1</accession>
<dbReference type="Gene3D" id="3.40.50.150">
    <property type="entry name" value="Vaccinia Virus protein VP39"/>
    <property type="match status" value="1"/>
</dbReference>
<organism evidence="2 3">
    <name type="scientific">Richelia intracellularis HH01</name>
    <dbReference type="NCBI Taxonomy" id="1165094"/>
    <lineage>
        <taxon>Bacteria</taxon>
        <taxon>Bacillati</taxon>
        <taxon>Cyanobacteriota</taxon>
        <taxon>Cyanophyceae</taxon>
        <taxon>Nostocales</taxon>
        <taxon>Nostocaceae</taxon>
        <taxon>Richelia</taxon>
    </lineage>
</organism>
<reference evidence="3" key="2">
    <citation type="submission" date="2016-01" db="EMBL/GenBank/DDBJ databases">
        <title>Diatom-associated endosymboitic cyanobacterium lacks core nitrogen metabolism enzymes.</title>
        <authorList>
            <person name="Hilton J.A."/>
            <person name="Foster R.A."/>
            <person name="Tripp H.J."/>
            <person name="Carter B.J."/>
            <person name="Zehr J.P."/>
            <person name="Villareal T.A."/>
        </authorList>
    </citation>
    <scope>NUCLEOTIDE SEQUENCE [LARGE SCALE GENOMIC DNA]</scope>
    <source>
        <strain evidence="3">HH01</strain>
    </source>
</reference>
<dbReference type="GO" id="GO:0008168">
    <property type="term" value="F:methyltransferase activity"/>
    <property type="evidence" value="ECO:0007669"/>
    <property type="project" value="UniProtKB-KW"/>
</dbReference>
<name>M1X2A1_9NOST</name>
<evidence type="ECO:0000259" key="1">
    <source>
        <dbReference type="Pfam" id="PF13649"/>
    </source>
</evidence>
<comment type="caution">
    <text evidence="2">The sequence shown here is derived from an EMBL/GenBank/DDBJ whole genome shotgun (WGS) entry which is preliminary data.</text>
</comment>
<dbReference type="InterPro" id="IPR041698">
    <property type="entry name" value="Methyltransf_25"/>
</dbReference>
<dbReference type="Proteomes" id="UP000053051">
    <property type="component" value="Unassembled WGS sequence"/>
</dbReference>
<dbReference type="InterPro" id="IPR029063">
    <property type="entry name" value="SAM-dependent_MTases_sf"/>
</dbReference>
<feature type="domain" description="Methyltransferase" evidence="1">
    <location>
        <begin position="55"/>
        <end position="147"/>
    </location>
</feature>
<keyword evidence="2" id="KW-0489">Methyltransferase</keyword>
<gene>
    <name evidence="2" type="ORF">RINTHH_3100</name>
</gene>
<evidence type="ECO:0000313" key="2">
    <source>
        <dbReference type="EMBL" id="CCH66465.1"/>
    </source>
</evidence>
<sequence length="213" mass="24482">MSQSVNYIDQNSSFERDWSAYYDAVTGRPPRDTLLAALANFHSVNQYSSKTKFAVDLGCGNGRDTLELIRRGWWVLAIDGDKEGISRIRCNQNIDSHKLQTDVMRFESLVLPKSVDLINASFSLPFCQSLYFPRLWDTIVTSLSSGGRFCGQLFGIRDSWAINSSVNYHTREQIEDLLQSFIIEMLEEEEHLGKTALDEEKYWHIFHIVACKR</sequence>
<dbReference type="EMBL" id="CAIY01000015">
    <property type="protein sequence ID" value="CCH66465.1"/>
    <property type="molecule type" value="Genomic_DNA"/>
</dbReference>
<keyword evidence="2" id="KW-0808">Transferase</keyword>
<dbReference type="GO" id="GO:0032259">
    <property type="term" value="P:methylation"/>
    <property type="evidence" value="ECO:0007669"/>
    <property type="project" value="UniProtKB-KW"/>
</dbReference>
<dbReference type="SUPFAM" id="SSF53335">
    <property type="entry name" value="S-adenosyl-L-methionine-dependent methyltransferases"/>
    <property type="match status" value="1"/>
</dbReference>